<dbReference type="STRING" id="48256.CLHUN_18780"/>
<organism evidence="2 3">
    <name type="scientific">Ruminiclostridium hungatei</name>
    <name type="common">Clostridium hungatei</name>
    <dbReference type="NCBI Taxonomy" id="48256"/>
    <lineage>
        <taxon>Bacteria</taxon>
        <taxon>Bacillati</taxon>
        <taxon>Bacillota</taxon>
        <taxon>Clostridia</taxon>
        <taxon>Eubacteriales</taxon>
        <taxon>Oscillospiraceae</taxon>
        <taxon>Ruminiclostridium</taxon>
    </lineage>
</organism>
<keyword evidence="1" id="KW-0812">Transmembrane</keyword>
<keyword evidence="1" id="KW-1133">Transmembrane helix</keyword>
<sequence>MKRFIFGLIIFLFGAVIFVFNYIDAVLNPCNFNGIGGLKGAFLGRGTLDITVISVVVLLVGLGICGFEAFRKRDCEKFSVKAFCDRIKHRRLLNYGKTEKNTWDE</sequence>
<accession>A0A1V4SJL2</accession>
<comment type="caution">
    <text evidence="2">The sequence shown here is derived from an EMBL/GenBank/DDBJ whole genome shotgun (WGS) entry which is preliminary data.</text>
</comment>
<dbReference type="RefSeq" id="WP_080064319.1">
    <property type="nucleotide sequence ID" value="NZ_MZGX01000011.1"/>
</dbReference>
<proteinExistence type="predicted"/>
<gene>
    <name evidence="2" type="ORF">CLHUN_18780</name>
</gene>
<name>A0A1V4SJL2_RUMHU</name>
<evidence type="ECO:0000256" key="1">
    <source>
        <dbReference type="SAM" id="Phobius"/>
    </source>
</evidence>
<keyword evidence="3" id="KW-1185">Reference proteome</keyword>
<dbReference type="EMBL" id="MZGX01000011">
    <property type="protein sequence ID" value="OPX44082.1"/>
    <property type="molecule type" value="Genomic_DNA"/>
</dbReference>
<dbReference type="AlphaFoldDB" id="A0A1V4SJL2"/>
<feature type="transmembrane region" description="Helical" evidence="1">
    <location>
        <begin position="50"/>
        <end position="70"/>
    </location>
</feature>
<evidence type="ECO:0000313" key="2">
    <source>
        <dbReference type="EMBL" id="OPX44082.1"/>
    </source>
</evidence>
<reference evidence="2 3" key="1">
    <citation type="submission" date="2017-03" db="EMBL/GenBank/DDBJ databases">
        <title>Genome sequence of Clostridium hungatei DSM 14427.</title>
        <authorList>
            <person name="Poehlein A."/>
            <person name="Daniel R."/>
        </authorList>
    </citation>
    <scope>NUCLEOTIDE SEQUENCE [LARGE SCALE GENOMIC DNA]</scope>
    <source>
        <strain evidence="2 3">DSM 14427</strain>
    </source>
</reference>
<evidence type="ECO:0000313" key="3">
    <source>
        <dbReference type="Proteomes" id="UP000191554"/>
    </source>
</evidence>
<feature type="transmembrane region" description="Helical" evidence="1">
    <location>
        <begin position="5"/>
        <end position="23"/>
    </location>
</feature>
<keyword evidence="1" id="KW-0472">Membrane</keyword>
<protein>
    <submittedName>
        <fullName evidence="2">Uncharacterized protein</fullName>
    </submittedName>
</protein>
<dbReference type="Proteomes" id="UP000191554">
    <property type="component" value="Unassembled WGS sequence"/>
</dbReference>